<reference evidence="2" key="2">
    <citation type="submission" date="2015-07" db="EMBL/GenBank/DDBJ databases">
        <authorList>
            <person name="Noorani M."/>
        </authorList>
    </citation>
    <scope>NUCLEOTIDE SEQUENCE</scope>
    <source>
        <strain evidence="2">Yugu1</strain>
    </source>
</reference>
<feature type="region of interest" description="Disordered" evidence="1">
    <location>
        <begin position="64"/>
        <end position="103"/>
    </location>
</feature>
<evidence type="ECO:0000256" key="1">
    <source>
        <dbReference type="SAM" id="MobiDB-lite"/>
    </source>
</evidence>
<protein>
    <submittedName>
        <fullName evidence="2">Uncharacterized protein</fullName>
    </submittedName>
</protein>
<gene>
    <name evidence="2" type="ORF">SETIT_4G091700v2</name>
</gene>
<name>A0A368QSB5_SETIT</name>
<feature type="region of interest" description="Disordered" evidence="1">
    <location>
        <begin position="170"/>
        <end position="191"/>
    </location>
</feature>
<feature type="compositionally biased region" description="Low complexity" evidence="1">
    <location>
        <begin position="93"/>
        <end position="103"/>
    </location>
</feature>
<dbReference type="EMBL" id="CM003531">
    <property type="protein sequence ID" value="RCV20856.1"/>
    <property type="molecule type" value="Genomic_DNA"/>
</dbReference>
<organism evidence="2">
    <name type="scientific">Setaria italica</name>
    <name type="common">Foxtail millet</name>
    <name type="synonym">Panicum italicum</name>
    <dbReference type="NCBI Taxonomy" id="4555"/>
    <lineage>
        <taxon>Eukaryota</taxon>
        <taxon>Viridiplantae</taxon>
        <taxon>Streptophyta</taxon>
        <taxon>Embryophyta</taxon>
        <taxon>Tracheophyta</taxon>
        <taxon>Spermatophyta</taxon>
        <taxon>Magnoliopsida</taxon>
        <taxon>Liliopsida</taxon>
        <taxon>Poales</taxon>
        <taxon>Poaceae</taxon>
        <taxon>PACMAD clade</taxon>
        <taxon>Panicoideae</taxon>
        <taxon>Panicodae</taxon>
        <taxon>Paniceae</taxon>
        <taxon>Cenchrinae</taxon>
        <taxon>Setaria</taxon>
    </lineage>
</organism>
<dbReference type="OrthoDB" id="10528971at2759"/>
<dbReference type="PANTHER" id="PTHR34397">
    <property type="entry name" value="OS05G0237600 PROTEIN"/>
    <property type="match status" value="1"/>
</dbReference>
<feature type="compositionally biased region" description="Basic and acidic residues" evidence="1">
    <location>
        <begin position="71"/>
        <end position="80"/>
    </location>
</feature>
<dbReference type="AlphaFoldDB" id="A0A368QSB5"/>
<dbReference type="PANTHER" id="PTHR34397:SF17">
    <property type="entry name" value="OS08G0290200 PROTEIN"/>
    <property type="match status" value="1"/>
</dbReference>
<evidence type="ECO:0000313" key="2">
    <source>
        <dbReference type="EMBL" id="RCV20856.1"/>
    </source>
</evidence>
<accession>A0A368QSB5</accession>
<proteinExistence type="predicted"/>
<sequence>MHVLSRELGGDLRVEGLAGAAIAAGKESAPSRAAADSCAPLLSSAYPTVYLVLYGCIPYSPSSRVASSPHHPPEPLREALTRPPPVATPPLDAARGGALAGAAGQEPPCLRDHLLPMLNLPADLPAHFIGEKAVRRGDVSAYEHRFFLPGGNDGGSVLRRLLDILTPEELSSVEPEDETTGEGKRKRMETTGAQAQCGLPVKLVNHRAGAVESRLLRLRSSDDAVIRGSGRCGLKEDDVVEIWALQGHLDFFRLHLLHVLMAKKDDRTLYSHCSLPMCSHS</sequence>
<reference evidence="2" key="1">
    <citation type="journal article" date="2012" name="Nat. Biotechnol.">
        <title>Reference genome sequence of the model plant Setaria.</title>
        <authorList>
            <person name="Bennetzen J.L."/>
            <person name="Schmutz J."/>
            <person name="Wang H."/>
            <person name="Percifield R."/>
            <person name="Hawkins J."/>
            <person name="Pontaroli A.C."/>
            <person name="Estep M."/>
            <person name="Feng L."/>
            <person name="Vaughn J.N."/>
            <person name="Grimwood J."/>
            <person name="Jenkins J."/>
            <person name="Barry K."/>
            <person name="Lindquist E."/>
            <person name="Hellsten U."/>
            <person name="Deshpande S."/>
            <person name="Wang X."/>
            <person name="Wu X."/>
            <person name="Mitros T."/>
            <person name="Triplett J."/>
            <person name="Yang X."/>
            <person name="Ye C.Y."/>
            <person name="Mauro-Herrera M."/>
            <person name="Wang L."/>
            <person name="Li P."/>
            <person name="Sharma M."/>
            <person name="Sharma R."/>
            <person name="Ronald P.C."/>
            <person name="Panaud O."/>
            <person name="Kellogg E.A."/>
            <person name="Brutnell T.P."/>
            <person name="Doust A.N."/>
            <person name="Tuskan G.A."/>
            <person name="Rokhsar D."/>
            <person name="Devos K.M."/>
        </authorList>
    </citation>
    <scope>NUCLEOTIDE SEQUENCE [LARGE SCALE GENOMIC DNA]</scope>
    <source>
        <strain evidence="2">Yugu1</strain>
    </source>
</reference>